<keyword evidence="3" id="KW-1185">Reference proteome</keyword>
<name>A0ABQ7R0B8_PLUXY</name>
<gene>
    <name evidence="2" type="ORF">JYU34_003555</name>
</gene>
<dbReference type="EMBL" id="JAHIBW010000005">
    <property type="protein sequence ID" value="KAG7310745.1"/>
    <property type="molecule type" value="Genomic_DNA"/>
</dbReference>
<dbReference type="Proteomes" id="UP000823941">
    <property type="component" value="Chromosome 5"/>
</dbReference>
<reference evidence="2 3" key="1">
    <citation type="submission" date="2021-06" db="EMBL/GenBank/DDBJ databases">
        <title>A haploid diamondback moth (Plutella xylostella L.) genome assembly resolves 31 chromosomes and identifies a diamide resistance mutation.</title>
        <authorList>
            <person name="Ward C.M."/>
            <person name="Perry K.D."/>
            <person name="Baker G."/>
            <person name="Powis K."/>
            <person name="Heckel D.G."/>
            <person name="Baxter S.W."/>
        </authorList>
    </citation>
    <scope>NUCLEOTIDE SEQUENCE [LARGE SCALE GENOMIC DNA]</scope>
    <source>
        <strain evidence="2 3">LV</strain>
        <tissue evidence="2">Single pupa</tissue>
    </source>
</reference>
<evidence type="ECO:0000313" key="2">
    <source>
        <dbReference type="EMBL" id="KAG7310745.1"/>
    </source>
</evidence>
<keyword evidence="1" id="KW-0732">Signal</keyword>
<organism evidence="2 3">
    <name type="scientific">Plutella xylostella</name>
    <name type="common">Diamondback moth</name>
    <name type="synonym">Plutella maculipennis</name>
    <dbReference type="NCBI Taxonomy" id="51655"/>
    <lineage>
        <taxon>Eukaryota</taxon>
        <taxon>Metazoa</taxon>
        <taxon>Ecdysozoa</taxon>
        <taxon>Arthropoda</taxon>
        <taxon>Hexapoda</taxon>
        <taxon>Insecta</taxon>
        <taxon>Pterygota</taxon>
        <taxon>Neoptera</taxon>
        <taxon>Endopterygota</taxon>
        <taxon>Lepidoptera</taxon>
        <taxon>Glossata</taxon>
        <taxon>Ditrysia</taxon>
        <taxon>Yponomeutoidea</taxon>
        <taxon>Plutellidae</taxon>
        <taxon>Plutella</taxon>
    </lineage>
</organism>
<evidence type="ECO:0000313" key="3">
    <source>
        <dbReference type="Proteomes" id="UP000823941"/>
    </source>
</evidence>
<feature type="chain" id="PRO_5047088885" evidence="1">
    <location>
        <begin position="20"/>
        <end position="353"/>
    </location>
</feature>
<protein>
    <submittedName>
        <fullName evidence="2">Uncharacterized protein</fullName>
    </submittedName>
</protein>
<evidence type="ECO:0000256" key="1">
    <source>
        <dbReference type="SAM" id="SignalP"/>
    </source>
</evidence>
<feature type="signal peptide" evidence="1">
    <location>
        <begin position="1"/>
        <end position="19"/>
    </location>
</feature>
<sequence>MEGRRVLVLALSLAAVAAGYQGEGEQVLLVAPVLAPPRDARTHVTDRARQFPVLVLLSRQNQGAKQEPSAKALHGSQQPIYVQKLEDQQRNEVDQPKSRDKRHLKKLLHFGLGGGWLGGGGGGGSHEGGYSSGGYSSGGYSHGGSYGGHGGGGGYQEPSKTIIVTQAIMVAAIKGATREDTSRVVTKADTSRVATKDTKAVTKVTKVVTKDINKAVTKGDKAVATEAGAAVVSAAGAAAVTAVAVEAAAGAVAVAAAAADMAVGTTVDNKEAIKEAAAMAVVVQCCSHPPAVAAAPGATTTAAGAGAPLPLLLPRPRPPPTLTLLALDMENDNILKKKFKNSKYYATTTYYNV</sequence>
<proteinExistence type="predicted"/>
<accession>A0ABQ7R0B8</accession>
<comment type="caution">
    <text evidence="2">The sequence shown here is derived from an EMBL/GenBank/DDBJ whole genome shotgun (WGS) entry which is preliminary data.</text>
</comment>